<evidence type="ECO:0000313" key="2">
    <source>
        <dbReference type="EMBL" id="TGZ81740.1"/>
    </source>
</evidence>
<dbReference type="EMBL" id="ML220118">
    <property type="protein sequence ID" value="TGZ81740.1"/>
    <property type="molecule type" value="Genomic_DNA"/>
</dbReference>
<keyword evidence="1" id="KW-1133">Transmembrane helix</keyword>
<organism evidence="2 3">
    <name type="scientific">Ascodesmis nigricans</name>
    <dbReference type="NCBI Taxonomy" id="341454"/>
    <lineage>
        <taxon>Eukaryota</taxon>
        <taxon>Fungi</taxon>
        <taxon>Dikarya</taxon>
        <taxon>Ascomycota</taxon>
        <taxon>Pezizomycotina</taxon>
        <taxon>Pezizomycetes</taxon>
        <taxon>Pezizales</taxon>
        <taxon>Ascodesmidaceae</taxon>
        <taxon>Ascodesmis</taxon>
    </lineage>
</organism>
<keyword evidence="1" id="KW-0812">Transmembrane</keyword>
<evidence type="ECO:0000313" key="3">
    <source>
        <dbReference type="Proteomes" id="UP000298138"/>
    </source>
</evidence>
<keyword evidence="3" id="KW-1185">Reference proteome</keyword>
<accession>A0A4S2MYE4</accession>
<keyword evidence="1" id="KW-0472">Membrane</keyword>
<gene>
    <name evidence="2" type="ORF">EX30DRAFT_254637</name>
</gene>
<feature type="transmembrane region" description="Helical" evidence="1">
    <location>
        <begin position="6"/>
        <end position="30"/>
    </location>
</feature>
<dbReference type="Proteomes" id="UP000298138">
    <property type="component" value="Unassembled WGS sequence"/>
</dbReference>
<dbReference type="InParanoid" id="A0A4S2MYE4"/>
<protein>
    <submittedName>
        <fullName evidence="2">Uncharacterized protein</fullName>
    </submittedName>
</protein>
<evidence type="ECO:0000256" key="1">
    <source>
        <dbReference type="SAM" id="Phobius"/>
    </source>
</evidence>
<name>A0A4S2MYE4_9PEZI</name>
<sequence>MLKIDLSFYFCVFACVVLCVLPGSVLSPGFGYRYLYLFSRCYISAGFRCRCVCVCVPYLQPVPASGTSLSLLTLSIRCSENFLHHTSLLIYMPSRFCICLYTYQQR</sequence>
<dbReference type="AlphaFoldDB" id="A0A4S2MYE4"/>
<proteinExistence type="predicted"/>
<reference evidence="2 3" key="1">
    <citation type="submission" date="2019-04" db="EMBL/GenBank/DDBJ databases">
        <title>Comparative genomics and transcriptomics to analyze fruiting body development in filamentous ascomycetes.</title>
        <authorList>
            <consortium name="DOE Joint Genome Institute"/>
            <person name="Lutkenhaus R."/>
            <person name="Traeger S."/>
            <person name="Breuer J."/>
            <person name="Kuo A."/>
            <person name="Lipzen A."/>
            <person name="Pangilinan J."/>
            <person name="Dilworth D."/>
            <person name="Sandor L."/>
            <person name="Poggeler S."/>
            <person name="Barry K."/>
            <person name="Grigoriev I.V."/>
            <person name="Nowrousian M."/>
        </authorList>
    </citation>
    <scope>NUCLEOTIDE SEQUENCE [LARGE SCALE GENOMIC DNA]</scope>
    <source>
        <strain evidence="2 3">CBS 389.68</strain>
    </source>
</reference>